<proteinExistence type="predicted"/>
<organism evidence="1 2">
    <name type="scientific">Sediminimonas qiaohouensis</name>
    <dbReference type="NCBI Taxonomy" id="552061"/>
    <lineage>
        <taxon>Bacteria</taxon>
        <taxon>Pseudomonadati</taxon>
        <taxon>Pseudomonadota</taxon>
        <taxon>Alphaproteobacteria</taxon>
        <taxon>Rhodobacterales</taxon>
        <taxon>Roseobacteraceae</taxon>
        <taxon>Sediminimonas</taxon>
    </lineage>
</organism>
<comment type="caution">
    <text evidence="1">The sequence shown here is derived from an EMBL/GenBank/DDBJ whole genome shotgun (WGS) entry which is preliminary data.</text>
</comment>
<dbReference type="NCBIfam" id="NF041052">
    <property type="entry name" value="OsmC_like_Se"/>
    <property type="match status" value="1"/>
</dbReference>
<name>A0A7C9L9I7_9RHOB</name>
<dbReference type="InterPro" id="IPR003718">
    <property type="entry name" value="OsmC/Ohr_fam"/>
</dbReference>
<gene>
    <name evidence="1" type="ORF">FH759_13085</name>
</gene>
<dbReference type="InterPro" id="IPR036102">
    <property type="entry name" value="OsmC/Ohrsf"/>
</dbReference>
<dbReference type="SUPFAM" id="SSF82784">
    <property type="entry name" value="OsmC-like"/>
    <property type="match status" value="1"/>
</dbReference>
<protein>
    <submittedName>
        <fullName evidence="1">OsmC family protein</fullName>
    </submittedName>
</protein>
<sequence length="195" mass="21061">MHIVSCAQSRPDLASFGPYPRPWIKPGEPICFSYDIVAEPGPGQSKRGVILSPRPDYSSWEVICDKGTAMGGADEAPSPLGYLIMGVALCLLTHIQSYLHKAPMNIDRIRVEVRAEYATLAPDPDHRASGTGGQGIGRCDGYSCHVLIDSPEPAEKLQDLIAVCRDACMAIATLAREVPTTTRLFINDQQDGVPV</sequence>
<reference evidence="1 2" key="1">
    <citation type="submission" date="2019-06" db="EMBL/GenBank/DDBJ databases">
        <title>Enrichment of Autotrophic Halophilic Microorganisms from Red Sea Brine Pool Using Microbial Electrosynthesis System.</title>
        <authorList>
            <person name="Alqahtani M.F."/>
            <person name="Bajracharya S."/>
            <person name="Katuri K.P."/>
            <person name="Ali M."/>
            <person name="Saikaly P.E."/>
        </authorList>
    </citation>
    <scope>NUCLEOTIDE SEQUENCE [LARGE SCALE GENOMIC DNA]</scope>
    <source>
        <strain evidence="1">MES6</strain>
    </source>
</reference>
<dbReference type="Proteomes" id="UP000483078">
    <property type="component" value="Unassembled WGS sequence"/>
</dbReference>
<evidence type="ECO:0000313" key="2">
    <source>
        <dbReference type="Proteomes" id="UP000483078"/>
    </source>
</evidence>
<dbReference type="Gene3D" id="3.30.300.20">
    <property type="match status" value="1"/>
</dbReference>
<dbReference type="InterPro" id="IPR015946">
    <property type="entry name" value="KH_dom-like_a/b"/>
</dbReference>
<dbReference type="RefSeq" id="WP_273250457.1">
    <property type="nucleotide sequence ID" value="NZ_VENJ01000020.1"/>
</dbReference>
<dbReference type="Pfam" id="PF02566">
    <property type="entry name" value="OsmC"/>
    <property type="match status" value="1"/>
</dbReference>
<dbReference type="EMBL" id="VENJ01000020">
    <property type="protein sequence ID" value="MTJ05613.1"/>
    <property type="molecule type" value="Genomic_DNA"/>
</dbReference>
<dbReference type="AlphaFoldDB" id="A0A7C9L9I7"/>
<accession>A0A7C9L9I7</accession>
<evidence type="ECO:0000313" key="1">
    <source>
        <dbReference type="EMBL" id="MTJ05613.1"/>
    </source>
</evidence>